<dbReference type="OrthoDB" id="4962633at2"/>
<protein>
    <submittedName>
        <fullName evidence="5">Golgi phosphoprotein 3 (GPP34)</fullName>
    </submittedName>
</protein>
<dbReference type="EMBL" id="FNVO01000001">
    <property type="protein sequence ID" value="SEF57690.1"/>
    <property type="molecule type" value="Genomic_DNA"/>
</dbReference>
<evidence type="ECO:0000256" key="1">
    <source>
        <dbReference type="ARBA" id="ARBA00004255"/>
    </source>
</evidence>
<dbReference type="Gene3D" id="1.10.3630.10">
    <property type="entry name" value="yeast vps74-n-term truncation variant domain like"/>
    <property type="match status" value="1"/>
</dbReference>
<keyword evidence="3" id="KW-0446">Lipid-binding</keyword>
<dbReference type="InterPro" id="IPR038261">
    <property type="entry name" value="GPP34-like_sf"/>
</dbReference>
<evidence type="ECO:0000313" key="5">
    <source>
        <dbReference type="EMBL" id="SEF57690.1"/>
    </source>
</evidence>
<dbReference type="InterPro" id="IPR008628">
    <property type="entry name" value="GPP34-like"/>
</dbReference>
<evidence type="ECO:0000256" key="4">
    <source>
        <dbReference type="ARBA" id="ARBA00023136"/>
    </source>
</evidence>
<keyword evidence="6" id="KW-1185">Reference proteome</keyword>
<evidence type="ECO:0000256" key="2">
    <source>
        <dbReference type="ARBA" id="ARBA00023034"/>
    </source>
</evidence>
<proteinExistence type="predicted"/>
<accession>A0A1H5T4F8</accession>
<dbReference type="AlphaFoldDB" id="A0A1H5T4F8"/>
<dbReference type="GO" id="GO:0005737">
    <property type="term" value="C:cytoplasm"/>
    <property type="evidence" value="ECO:0007669"/>
    <property type="project" value="UniProtKB-ARBA"/>
</dbReference>
<gene>
    <name evidence="5" type="ORF">SAMN04489712_101480</name>
</gene>
<organism evidence="5 6">
    <name type="scientific">Thermomonospora echinospora</name>
    <dbReference type="NCBI Taxonomy" id="1992"/>
    <lineage>
        <taxon>Bacteria</taxon>
        <taxon>Bacillati</taxon>
        <taxon>Actinomycetota</taxon>
        <taxon>Actinomycetes</taxon>
        <taxon>Streptosporangiales</taxon>
        <taxon>Thermomonosporaceae</taxon>
        <taxon>Thermomonospora</taxon>
    </lineage>
</organism>
<evidence type="ECO:0000313" key="6">
    <source>
        <dbReference type="Proteomes" id="UP000236723"/>
    </source>
</evidence>
<dbReference type="GO" id="GO:0070273">
    <property type="term" value="F:phosphatidylinositol-4-phosphate binding"/>
    <property type="evidence" value="ECO:0007669"/>
    <property type="project" value="InterPro"/>
</dbReference>
<dbReference type="RefSeq" id="WP_160146890.1">
    <property type="nucleotide sequence ID" value="NZ_FNVO01000001.1"/>
</dbReference>
<name>A0A1H5T4F8_9ACTN</name>
<sequence length="262" mass="28550">MTPPEADNGRPSLTLPEDVLLLCAQPGTGRLELPRYVNRPLAGAVLAELALRGAIVIQDDQITEVRPLTVGDPVTDRLLARLIDDVRLGVPGLHRIRLADHGDEHPAPRGRFAAARGAMFAAAAQVRPPWRLEEWVTWPRFHALDQGYLQALHARGLLTAARRRTLGFLPRTAWASTAPDHAARTAARITQAIHSHGPGHDDSRSLRLAALAAAADLTGRLFPGTRHDDMRYRVEHLAHTDPIAVAVLKAISSDRLRNAGPD</sequence>
<dbReference type="GO" id="GO:0012505">
    <property type="term" value="C:endomembrane system"/>
    <property type="evidence" value="ECO:0007669"/>
    <property type="project" value="UniProtKB-ARBA"/>
</dbReference>
<keyword evidence="2" id="KW-0333">Golgi apparatus</keyword>
<evidence type="ECO:0000256" key="3">
    <source>
        <dbReference type="ARBA" id="ARBA00023121"/>
    </source>
</evidence>
<comment type="subcellular location">
    <subcellularLocation>
        <location evidence="1">Golgi apparatus membrane</location>
        <topology evidence="1">Peripheral membrane protein</topology>
        <orientation evidence="1">Cytoplasmic side</orientation>
    </subcellularLocation>
</comment>
<dbReference type="Pfam" id="PF05719">
    <property type="entry name" value="GPP34"/>
    <property type="match status" value="1"/>
</dbReference>
<keyword evidence="4" id="KW-0472">Membrane</keyword>
<reference evidence="6" key="1">
    <citation type="submission" date="2016-10" db="EMBL/GenBank/DDBJ databases">
        <authorList>
            <person name="Varghese N."/>
            <person name="Submissions S."/>
        </authorList>
    </citation>
    <scope>NUCLEOTIDE SEQUENCE [LARGE SCALE GENOMIC DNA]</scope>
    <source>
        <strain evidence="6">DSM 43163</strain>
    </source>
</reference>
<dbReference type="Proteomes" id="UP000236723">
    <property type="component" value="Unassembled WGS sequence"/>
</dbReference>